<sequence length="200" mass="23103">MDALQKQVQWARDTLAFHLKTLTAQIEQHIPQNVRETIHKYAAEISATTTQELLQDVKSLKLTAATGTLAATAVTLAILVAMLLGKDHQTDKKKSKKKKKGPKLTKAQRANKEIQRILDFVEETYVPQIDQYIENYGTLSEEDKEYKFKYFSEMLLKELMKLDGVDVAGNNILRENRKKVIRFVQEHQNRLDKFRAEMLK</sequence>
<dbReference type="SMART" id="SM00264">
    <property type="entry name" value="BAG"/>
    <property type="match status" value="1"/>
</dbReference>
<keyword evidence="5" id="KW-1185">Reference proteome</keyword>
<proteinExistence type="predicted"/>
<dbReference type="InterPro" id="IPR036533">
    <property type="entry name" value="BAG_dom_sf"/>
</dbReference>
<gene>
    <name evidence="4" type="ORF">PUMCH_003651</name>
</gene>
<keyword evidence="2" id="KW-0812">Transmembrane</keyword>
<dbReference type="InterPro" id="IPR003103">
    <property type="entry name" value="BAG_domain"/>
</dbReference>
<feature type="transmembrane region" description="Helical" evidence="2">
    <location>
        <begin position="62"/>
        <end position="84"/>
    </location>
</feature>
<feature type="compositionally biased region" description="Basic residues" evidence="1">
    <location>
        <begin position="93"/>
        <end position="103"/>
    </location>
</feature>
<dbReference type="Gene3D" id="1.20.58.120">
    <property type="entry name" value="BAG domain"/>
    <property type="match status" value="1"/>
</dbReference>
<dbReference type="EMBL" id="CP138897">
    <property type="protein sequence ID" value="WPK26302.1"/>
    <property type="molecule type" value="Genomic_DNA"/>
</dbReference>
<evidence type="ECO:0000256" key="1">
    <source>
        <dbReference type="SAM" id="MobiDB-lite"/>
    </source>
</evidence>
<dbReference type="PROSITE" id="PS51035">
    <property type="entry name" value="BAG"/>
    <property type="match status" value="1"/>
</dbReference>
<protein>
    <recommendedName>
        <fullName evidence="3">BAG domain-containing protein</fullName>
    </recommendedName>
</protein>
<dbReference type="AlphaFoldDB" id="A0AAX4HDD9"/>
<organism evidence="4 5">
    <name type="scientific">Australozyma saopauloensis</name>
    <dbReference type="NCBI Taxonomy" id="291208"/>
    <lineage>
        <taxon>Eukaryota</taxon>
        <taxon>Fungi</taxon>
        <taxon>Dikarya</taxon>
        <taxon>Ascomycota</taxon>
        <taxon>Saccharomycotina</taxon>
        <taxon>Pichiomycetes</taxon>
        <taxon>Metschnikowiaceae</taxon>
        <taxon>Australozyma</taxon>
    </lineage>
</organism>
<dbReference type="RefSeq" id="XP_062878683.1">
    <property type="nucleotide sequence ID" value="XM_063022613.1"/>
</dbReference>
<dbReference type="GeneID" id="88174714"/>
<keyword evidence="2" id="KW-1133">Transmembrane helix</keyword>
<dbReference type="Pfam" id="PF02179">
    <property type="entry name" value="BAG"/>
    <property type="match status" value="1"/>
</dbReference>
<dbReference type="KEGG" id="asau:88174714"/>
<dbReference type="SUPFAM" id="SSF63491">
    <property type="entry name" value="BAG domain"/>
    <property type="match status" value="1"/>
</dbReference>
<feature type="region of interest" description="Disordered" evidence="1">
    <location>
        <begin position="90"/>
        <end position="110"/>
    </location>
</feature>
<evidence type="ECO:0000313" key="4">
    <source>
        <dbReference type="EMBL" id="WPK26302.1"/>
    </source>
</evidence>
<dbReference type="Proteomes" id="UP001338582">
    <property type="component" value="Chromosome 4"/>
</dbReference>
<dbReference type="GO" id="GO:0051087">
    <property type="term" value="F:protein-folding chaperone binding"/>
    <property type="evidence" value="ECO:0007669"/>
    <property type="project" value="InterPro"/>
</dbReference>
<feature type="domain" description="BAG" evidence="3">
    <location>
        <begin position="110"/>
        <end position="195"/>
    </location>
</feature>
<evidence type="ECO:0000259" key="3">
    <source>
        <dbReference type="PROSITE" id="PS51035"/>
    </source>
</evidence>
<evidence type="ECO:0000256" key="2">
    <source>
        <dbReference type="SAM" id="Phobius"/>
    </source>
</evidence>
<accession>A0AAX4HDD9</accession>
<name>A0AAX4HDD9_9ASCO</name>
<evidence type="ECO:0000313" key="5">
    <source>
        <dbReference type="Proteomes" id="UP001338582"/>
    </source>
</evidence>
<keyword evidence="2" id="KW-0472">Membrane</keyword>
<reference evidence="4 5" key="1">
    <citation type="submission" date="2023-10" db="EMBL/GenBank/DDBJ databases">
        <title>Draft Genome Sequence of Candida saopaulonensis from a very Premature Infant with Sepsis.</title>
        <authorList>
            <person name="Ning Y."/>
            <person name="Dai R."/>
            <person name="Xiao M."/>
            <person name="Xu Y."/>
            <person name="Yan Q."/>
            <person name="Zhang L."/>
        </authorList>
    </citation>
    <scope>NUCLEOTIDE SEQUENCE [LARGE SCALE GENOMIC DNA]</scope>
    <source>
        <strain evidence="4 5">19XY460</strain>
    </source>
</reference>